<evidence type="ECO:0000259" key="10">
    <source>
        <dbReference type="Pfam" id="PF04100"/>
    </source>
</evidence>
<evidence type="ECO:0000256" key="1">
    <source>
        <dbReference type="ARBA" id="ARBA00004150"/>
    </source>
</evidence>
<dbReference type="EMBL" id="BGZK01001368">
    <property type="protein sequence ID" value="GBP78406.1"/>
    <property type="molecule type" value="Genomic_DNA"/>
</dbReference>
<dbReference type="GO" id="GO:0000938">
    <property type="term" value="C:GARP complex"/>
    <property type="evidence" value="ECO:0007669"/>
    <property type="project" value="InterPro"/>
</dbReference>
<dbReference type="InterPro" id="IPR038260">
    <property type="entry name" value="Vps53_C_sf"/>
</dbReference>
<feature type="domain" description="Vps53 N-terminal" evidence="10">
    <location>
        <begin position="140"/>
        <end position="527"/>
    </location>
</feature>
<reference evidence="12 13" key="1">
    <citation type="journal article" date="2019" name="Commun. Biol.">
        <title>The bagworm genome reveals a unique fibroin gene that provides high tensile strength.</title>
        <authorList>
            <person name="Kono N."/>
            <person name="Nakamura H."/>
            <person name="Ohtoshi R."/>
            <person name="Tomita M."/>
            <person name="Numata K."/>
            <person name="Arakawa K."/>
        </authorList>
    </citation>
    <scope>NUCLEOTIDE SEQUENCE [LARGE SCALE GENOMIC DNA]</scope>
</reference>
<dbReference type="GO" id="GO:0010008">
    <property type="term" value="C:endosome membrane"/>
    <property type="evidence" value="ECO:0007669"/>
    <property type="project" value="UniProtKB-SubCell"/>
</dbReference>
<comment type="similarity">
    <text evidence="3">Belongs to the VPS53 family.</text>
</comment>
<name>A0A4C1YQ64_EUMVA</name>
<keyword evidence="6" id="KW-0333">Golgi apparatus</keyword>
<dbReference type="Proteomes" id="UP000299102">
    <property type="component" value="Unassembled WGS sequence"/>
</dbReference>
<accession>A0A4C1YQ64</accession>
<dbReference type="AlphaFoldDB" id="A0A4C1YQ64"/>
<feature type="coiled-coil region" evidence="8">
    <location>
        <begin position="187"/>
        <end position="228"/>
    </location>
</feature>
<dbReference type="PANTHER" id="PTHR12820">
    <property type="entry name" value="VACUOLAR SORTING PROTEIN 53"/>
    <property type="match status" value="1"/>
</dbReference>
<dbReference type="GO" id="GO:0042147">
    <property type="term" value="P:retrograde transport, endosome to Golgi"/>
    <property type="evidence" value="ECO:0007669"/>
    <property type="project" value="InterPro"/>
</dbReference>
<evidence type="ECO:0000256" key="2">
    <source>
        <dbReference type="ARBA" id="ARBA00004481"/>
    </source>
</evidence>
<dbReference type="Pfam" id="PF16854">
    <property type="entry name" value="VPS53_C"/>
    <property type="match status" value="1"/>
</dbReference>
<dbReference type="InterPro" id="IPR039766">
    <property type="entry name" value="Vps53"/>
</dbReference>
<dbReference type="Pfam" id="PF04100">
    <property type="entry name" value="Vps53_N"/>
    <property type="match status" value="1"/>
</dbReference>
<dbReference type="PANTHER" id="PTHR12820:SF0">
    <property type="entry name" value="VACUOLAR PROTEIN SORTING-ASSOCIATED PROTEIN 53 HOMOLOG"/>
    <property type="match status" value="1"/>
</dbReference>
<dbReference type="GO" id="GO:0005829">
    <property type="term" value="C:cytosol"/>
    <property type="evidence" value="ECO:0007669"/>
    <property type="project" value="GOC"/>
</dbReference>
<keyword evidence="13" id="KW-1185">Reference proteome</keyword>
<dbReference type="Gene3D" id="1.10.357.110">
    <property type="entry name" value="Vacuolar protein sorting-associated protein 53, C-terminus"/>
    <property type="match status" value="1"/>
</dbReference>
<evidence type="ECO:0000256" key="4">
    <source>
        <dbReference type="ARBA" id="ARBA00014103"/>
    </source>
</evidence>
<dbReference type="OrthoDB" id="10261632at2759"/>
<evidence type="ECO:0000313" key="13">
    <source>
        <dbReference type="Proteomes" id="UP000299102"/>
    </source>
</evidence>
<keyword evidence="7" id="KW-0472">Membrane</keyword>
<keyword evidence="5" id="KW-0967">Endosome</keyword>
<evidence type="ECO:0000313" key="12">
    <source>
        <dbReference type="EMBL" id="GBP78406.1"/>
    </source>
</evidence>
<evidence type="ECO:0000256" key="9">
    <source>
        <dbReference type="SAM" id="MobiDB-lite"/>
    </source>
</evidence>
<evidence type="ECO:0000256" key="6">
    <source>
        <dbReference type="ARBA" id="ARBA00023034"/>
    </source>
</evidence>
<sequence>MVIKKRIEIGPKNGLRLKPVAEMGLKLKGGLGSQLKKVRLPGPRYHHLFGQTGHLTSSAAVESSNAHEPLQHMEPYVLLFTLRTPSECTKWRAPRCVMMLESEGRVVIPCHVLSFWSALTLILYTTSTGMAIQIIYCADSVFPTEQSLVNIESVAAHCEYRMGCIDHEIRELVRGQARRRAHGQRALQDAHKLIEELSLQVSDINKKAERSESAVREITAEIKQLDCAKTNLTAAITALNHLHMLVGGVSALQHLTQNRLYKEIVLPLQAIMEVLQHLEKYRDIPQISELRTQVTRLRDQLAEQILADFKQAFTGSGKPTLSHKTLSEACAVVDVLDERVKNDLLKWFIGLQLQEYAHLFANDQEAAWLDRVERRYAWLKRHLLTFEESLGPLFPPHWQLSERIALHFCKMTRRELGAIMEARRAELDVKLLLYAIQKTYNFELLLHKRFTGEILSNDPEATPDTTSAPSVALPVDGQDGAEGGGTENERSPWLGLIGACFEPHLSLYIDSLDSNLRALLDRFVMEARNVSEELAPDDATAGAVLSSCADLFLFYKKCLVQCAHLTTGQPMLDLVGVFQKYLREYASGVLGARVPRPAGGSGLAAAPALVSNLQSLLRDEPALPARRLTPAELARLAGVLTTAEYCLETTAHLENKLKEKVAPTLTARVDLQPERELFHKIVDECVQVLVRDLELACEPALTTMTRVNWAAVRAVGDRSAYVAQLVGELRVAVPAVRARLAGSRKYFTQVCVRFADAFASRYVRALGRCRPLSAVAAEQLLLDTHTLKTALLELPAWGDGVAGRAPPPVYTKLVARLMSRAETLLKLVMAPMENGVEAFAKQFAALLPDAGAAELRRVLDMKGVKLSRAQSASIDAVLKDVARTPPQLSVRPPTSPAPPPTQSPHPEPSPLTTDDAPYAVDTS</sequence>
<gene>
    <name evidence="12" type="primary">VPS53</name>
    <name evidence="12" type="ORF">EVAR_58196_1</name>
</gene>
<keyword evidence="8" id="KW-0175">Coiled coil</keyword>
<evidence type="ECO:0000256" key="8">
    <source>
        <dbReference type="SAM" id="Coils"/>
    </source>
</evidence>
<feature type="region of interest" description="Disordered" evidence="9">
    <location>
        <begin position="457"/>
        <end position="487"/>
    </location>
</feature>
<feature type="region of interest" description="Disordered" evidence="9">
    <location>
        <begin position="883"/>
        <end position="923"/>
    </location>
</feature>
<proteinExistence type="inferred from homology"/>
<dbReference type="STRING" id="151549.A0A4C1YQ64"/>
<evidence type="ECO:0000256" key="7">
    <source>
        <dbReference type="ARBA" id="ARBA00023136"/>
    </source>
</evidence>
<comment type="subcellular location">
    <subcellularLocation>
        <location evidence="2">Endosome membrane</location>
        <topology evidence="2">Peripheral membrane protein</topology>
    </subcellularLocation>
    <subcellularLocation>
        <location evidence="1">Golgi apparatus</location>
        <location evidence="1">trans-Golgi network membrane</location>
        <topology evidence="1">Peripheral membrane protein</topology>
    </subcellularLocation>
</comment>
<evidence type="ECO:0000259" key="11">
    <source>
        <dbReference type="Pfam" id="PF16854"/>
    </source>
</evidence>
<organism evidence="12 13">
    <name type="scientific">Eumeta variegata</name>
    <name type="common">Bagworm moth</name>
    <name type="synonym">Eumeta japonica</name>
    <dbReference type="NCBI Taxonomy" id="151549"/>
    <lineage>
        <taxon>Eukaryota</taxon>
        <taxon>Metazoa</taxon>
        <taxon>Ecdysozoa</taxon>
        <taxon>Arthropoda</taxon>
        <taxon>Hexapoda</taxon>
        <taxon>Insecta</taxon>
        <taxon>Pterygota</taxon>
        <taxon>Neoptera</taxon>
        <taxon>Endopterygota</taxon>
        <taxon>Lepidoptera</taxon>
        <taxon>Glossata</taxon>
        <taxon>Ditrysia</taxon>
        <taxon>Tineoidea</taxon>
        <taxon>Psychidae</taxon>
        <taxon>Oiketicinae</taxon>
        <taxon>Eumeta</taxon>
    </lineage>
</organism>
<evidence type="ECO:0000256" key="5">
    <source>
        <dbReference type="ARBA" id="ARBA00022753"/>
    </source>
</evidence>
<evidence type="ECO:0000256" key="3">
    <source>
        <dbReference type="ARBA" id="ARBA00008628"/>
    </source>
</evidence>
<dbReference type="InterPro" id="IPR007234">
    <property type="entry name" value="Vps53_N"/>
</dbReference>
<feature type="compositionally biased region" description="Pro residues" evidence="9">
    <location>
        <begin position="893"/>
        <end position="909"/>
    </location>
</feature>
<feature type="domain" description="Vps53 C-terminal" evidence="11">
    <location>
        <begin position="778"/>
        <end position="864"/>
    </location>
</feature>
<dbReference type="InterPro" id="IPR031745">
    <property type="entry name" value="Vps53_C"/>
</dbReference>
<protein>
    <recommendedName>
        <fullName evidence="4">Vacuolar protein sorting-associated protein 53 homolog</fullName>
    </recommendedName>
</protein>
<comment type="caution">
    <text evidence="12">The sequence shown here is derived from an EMBL/GenBank/DDBJ whole genome shotgun (WGS) entry which is preliminary data.</text>
</comment>